<keyword evidence="10" id="KW-1185">Reference proteome</keyword>
<dbReference type="AlphaFoldDB" id="A0A9X2D0Q4"/>
<feature type="transmembrane region" description="Helical" evidence="7">
    <location>
        <begin position="298"/>
        <end position="319"/>
    </location>
</feature>
<feature type="transmembrane region" description="Helical" evidence="7">
    <location>
        <begin position="567"/>
        <end position="596"/>
    </location>
</feature>
<feature type="transmembrane region" description="Helical" evidence="7">
    <location>
        <begin position="266"/>
        <end position="286"/>
    </location>
</feature>
<feature type="transmembrane region" description="Helical" evidence="7">
    <location>
        <begin position="233"/>
        <end position="251"/>
    </location>
</feature>
<dbReference type="SUPFAM" id="SSF82689">
    <property type="entry name" value="Mechanosensitive channel protein MscS (YggB), C-terminal domain"/>
    <property type="match status" value="1"/>
</dbReference>
<reference evidence="9" key="1">
    <citation type="submission" date="2021-11" db="EMBL/GenBank/DDBJ databases">
        <title>Legionella maioricencis sp. nov., a new species isolated from hot water samples in Mallorca.</title>
        <authorList>
            <person name="Crespi S."/>
            <person name="Drasar V."/>
            <person name="Salva-Serra F."/>
            <person name="Jaen-Luchoro D."/>
            <person name="Pineiro-Iglesias B."/>
            <person name="Aliaga F."/>
            <person name="Fernandez-Juarez V."/>
            <person name="Coll G."/>
            <person name="Moore E.R.B."/>
            <person name="Bennasar-Figueras A."/>
        </authorList>
    </citation>
    <scope>NUCLEOTIDE SEQUENCE</scope>
    <source>
        <strain evidence="9">HCPI-6</strain>
    </source>
</reference>
<gene>
    <name evidence="9" type="ORF">LOX96_09295</name>
</gene>
<dbReference type="InterPro" id="IPR011066">
    <property type="entry name" value="MscS_channel_C_sf"/>
</dbReference>
<dbReference type="Gene3D" id="1.10.287.1260">
    <property type="match status" value="1"/>
</dbReference>
<name>A0A9X2D0Q4_9GAMM</name>
<dbReference type="Gene3D" id="2.30.30.60">
    <property type="match status" value="1"/>
</dbReference>
<dbReference type="InterPro" id="IPR011014">
    <property type="entry name" value="MscS_channel_TM-2"/>
</dbReference>
<comment type="subcellular location">
    <subcellularLocation>
        <location evidence="1">Cell membrane</location>
        <topology evidence="1">Multi-pass membrane protein</topology>
    </subcellularLocation>
</comment>
<organism evidence="9 10">
    <name type="scientific">Legionella maioricensis</name>
    <dbReference type="NCBI Taxonomy" id="2896528"/>
    <lineage>
        <taxon>Bacteria</taxon>
        <taxon>Pseudomonadati</taxon>
        <taxon>Pseudomonadota</taxon>
        <taxon>Gammaproteobacteria</taxon>
        <taxon>Legionellales</taxon>
        <taxon>Legionellaceae</taxon>
        <taxon>Legionella</taxon>
    </lineage>
</organism>
<evidence type="ECO:0000256" key="6">
    <source>
        <dbReference type="ARBA" id="ARBA00023136"/>
    </source>
</evidence>
<dbReference type="GO" id="GO:0005886">
    <property type="term" value="C:plasma membrane"/>
    <property type="evidence" value="ECO:0007669"/>
    <property type="project" value="UniProtKB-SubCell"/>
</dbReference>
<dbReference type="Pfam" id="PF00924">
    <property type="entry name" value="MS_channel_2nd"/>
    <property type="match status" value="1"/>
</dbReference>
<dbReference type="RefSeq" id="WP_250421192.1">
    <property type="nucleotide sequence ID" value="NZ_JAJKBJ010000009.1"/>
</dbReference>
<dbReference type="InterPro" id="IPR006685">
    <property type="entry name" value="MscS_channel_2nd"/>
</dbReference>
<feature type="transmembrane region" description="Helical" evidence="7">
    <location>
        <begin position="450"/>
        <end position="472"/>
    </location>
</feature>
<dbReference type="InterPro" id="IPR010920">
    <property type="entry name" value="LSM_dom_sf"/>
</dbReference>
<evidence type="ECO:0000256" key="4">
    <source>
        <dbReference type="ARBA" id="ARBA00022692"/>
    </source>
</evidence>
<accession>A0A9X2D0Q4</accession>
<feature type="domain" description="Mechanosensitive ion channel MscS" evidence="8">
    <location>
        <begin position="584"/>
        <end position="649"/>
    </location>
</feature>
<evidence type="ECO:0000313" key="10">
    <source>
        <dbReference type="Proteomes" id="UP001139721"/>
    </source>
</evidence>
<dbReference type="Proteomes" id="UP001139721">
    <property type="component" value="Unassembled WGS sequence"/>
</dbReference>
<comment type="similarity">
    <text evidence="2">Belongs to the MscS (TC 1.A.23) family.</text>
</comment>
<feature type="transmembrane region" description="Helical" evidence="7">
    <location>
        <begin position="364"/>
        <end position="385"/>
    </location>
</feature>
<proteinExistence type="inferred from homology"/>
<dbReference type="Gene3D" id="3.30.70.100">
    <property type="match status" value="1"/>
</dbReference>
<feature type="transmembrane region" description="Helical" evidence="7">
    <location>
        <begin position="502"/>
        <end position="519"/>
    </location>
</feature>
<evidence type="ECO:0000259" key="8">
    <source>
        <dbReference type="Pfam" id="PF00924"/>
    </source>
</evidence>
<evidence type="ECO:0000256" key="1">
    <source>
        <dbReference type="ARBA" id="ARBA00004651"/>
    </source>
</evidence>
<dbReference type="InterPro" id="IPR052702">
    <property type="entry name" value="MscS-like_channel"/>
</dbReference>
<evidence type="ECO:0000256" key="3">
    <source>
        <dbReference type="ARBA" id="ARBA00022475"/>
    </source>
</evidence>
<keyword evidence="6 7" id="KW-0472">Membrane</keyword>
<sequence length="762" mass="86687">MNNRMTATFIIFFFLSVVGFAYSKNAHYNQFDAQRAVIKIDEIGQQLSVRTFSYEELYGTVKLIKSLQEQATECVNNGKIQLQNIDDLLKNNAISSELTKDQDIRYQYLINKRTINAKITAECVFFNYRSQEILNEINARMSHTHLSTLLTRTAPIWSLLDRQLFFSVHINKDIFYRYSGIDKLSNADLIMLALILIAGITCTFFLHRKPTANKTPKNSVIKYSIIKTFSEDLPFLAPIFFAALYLHWVLFNVNPTPGITLLFDGLLAYLLIITLIRLCLTLMTQYSPALTENLARDILKRFTVLLTLLLLGYISVIFLKGQWLPPPLLHFRFTVFITMLNLATWWLSWLIFQIPFFKRKHSLPLLTISKILLAEVFIFTIIMAWFGYNDFAIYFIPNMLASVLVIAIVVKGTHLLSSIYYVLDDPNSSFSKKMHAWMGLSSRKKLIELLAIRFILSAGLIVFSMFILMKIWGVSQYYIDQWKGVYLSGFSIYDFNIWPQRIVRGILIFCLIVMIGRGLSTYVGKSRSFKGETYRQDTIATLVTYTIFAFAVFIALLIAGIDFSSLALIAGALSIGIGFGLQHLASDLVSGIILLIRKPVAPGDLVVIDDTEGYIKKIRLLSTQITTLSHADVIIPNSNLINKSFTNYTFHNNKICRMGSQIILDSNTDLELAKQLLIDVANNNPHIMKEPPYNPTVGFSLTPAHNNLFVLIDLWYFIKNVDLKETISSDINFAIITALKEHGMCPGQKSEHGESLSHLPDK</sequence>
<dbReference type="SUPFAM" id="SSF50182">
    <property type="entry name" value="Sm-like ribonucleoproteins"/>
    <property type="match status" value="1"/>
</dbReference>
<protein>
    <submittedName>
        <fullName evidence="9">Mechanosensitive ion channel</fullName>
    </submittedName>
</protein>
<evidence type="ECO:0000256" key="7">
    <source>
        <dbReference type="SAM" id="Phobius"/>
    </source>
</evidence>
<dbReference type="SUPFAM" id="SSF82861">
    <property type="entry name" value="Mechanosensitive channel protein MscS (YggB), transmembrane region"/>
    <property type="match status" value="1"/>
</dbReference>
<dbReference type="EMBL" id="JAJKBJ010000009">
    <property type="protein sequence ID" value="MCL9684286.1"/>
    <property type="molecule type" value="Genomic_DNA"/>
</dbReference>
<feature type="transmembrane region" description="Helical" evidence="7">
    <location>
        <begin position="331"/>
        <end position="352"/>
    </location>
</feature>
<dbReference type="GO" id="GO:0008381">
    <property type="term" value="F:mechanosensitive monoatomic ion channel activity"/>
    <property type="evidence" value="ECO:0007669"/>
    <property type="project" value="UniProtKB-ARBA"/>
</dbReference>
<feature type="transmembrane region" description="Helical" evidence="7">
    <location>
        <begin position="189"/>
        <end position="207"/>
    </location>
</feature>
<dbReference type="PANTHER" id="PTHR30347">
    <property type="entry name" value="POTASSIUM CHANNEL RELATED"/>
    <property type="match status" value="1"/>
</dbReference>
<keyword evidence="4 7" id="KW-0812">Transmembrane</keyword>
<keyword evidence="5 7" id="KW-1133">Transmembrane helix</keyword>
<dbReference type="InterPro" id="IPR023408">
    <property type="entry name" value="MscS_beta-dom_sf"/>
</dbReference>
<keyword evidence="3" id="KW-1003">Cell membrane</keyword>
<evidence type="ECO:0000313" key="9">
    <source>
        <dbReference type="EMBL" id="MCL9684286.1"/>
    </source>
</evidence>
<feature type="transmembrane region" description="Helical" evidence="7">
    <location>
        <begin position="539"/>
        <end position="561"/>
    </location>
</feature>
<dbReference type="PANTHER" id="PTHR30347:SF1">
    <property type="entry name" value="MECHANOSENSITIVE CHANNEL MSCK"/>
    <property type="match status" value="1"/>
</dbReference>
<evidence type="ECO:0000256" key="5">
    <source>
        <dbReference type="ARBA" id="ARBA00022989"/>
    </source>
</evidence>
<evidence type="ECO:0000256" key="2">
    <source>
        <dbReference type="ARBA" id="ARBA00008017"/>
    </source>
</evidence>
<comment type="caution">
    <text evidence="9">The sequence shown here is derived from an EMBL/GenBank/DDBJ whole genome shotgun (WGS) entry which is preliminary data.</text>
</comment>